<dbReference type="AlphaFoldDB" id="A0A067M1L8"/>
<dbReference type="InterPro" id="IPR036812">
    <property type="entry name" value="NAD(P)_OxRdtase_dom_sf"/>
</dbReference>
<reference evidence="7" key="1">
    <citation type="journal article" date="2014" name="Proc. Natl. Acad. Sci. U.S.A.">
        <title>Extensive sampling of basidiomycete genomes demonstrates inadequacy of the white-rot/brown-rot paradigm for wood decay fungi.</title>
        <authorList>
            <person name="Riley R."/>
            <person name="Salamov A.A."/>
            <person name="Brown D.W."/>
            <person name="Nagy L.G."/>
            <person name="Floudas D."/>
            <person name="Held B.W."/>
            <person name="Levasseur A."/>
            <person name="Lombard V."/>
            <person name="Morin E."/>
            <person name="Otillar R."/>
            <person name="Lindquist E.A."/>
            <person name="Sun H."/>
            <person name="LaButti K.M."/>
            <person name="Schmutz J."/>
            <person name="Jabbour D."/>
            <person name="Luo H."/>
            <person name="Baker S.E."/>
            <person name="Pisabarro A.G."/>
            <person name="Walton J.D."/>
            <person name="Blanchette R.A."/>
            <person name="Henrissat B."/>
            <person name="Martin F."/>
            <person name="Cullen D."/>
            <person name="Hibbett D.S."/>
            <person name="Grigoriev I.V."/>
        </authorList>
    </citation>
    <scope>NUCLEOTIDE SEQUENCE [LARGE SCALE GENOMIC DNA]</scope>
    <source>
        <strain evidence="7">FD-172 SS1</strain>
    </source>
</reference>
<dbReference type="PIRSF" id="PIRSF000097">
    <property type="entry name" value="AKR"/>
    <property type="match status" value="1"/>
</dbReference>
<evidence type="ECO:0000313" key="7">
    <source>
        <dbReference type="Proteomes" id="UP000027195"/>
    </source>
</evidence>
<dbReference type="Proteomes" id="UP000027195">
    <property type="component" value="Unassembled WGS sequence"/>
</dbReference>
<evidence type="ECO:0000313" key="6">
    <source>
        <dbReference type="EMBL" id="KDQ09658.1"/>
    </source>
</evidence>
<name>A0A067M1L8_BOTB1</name>
<dbReference type="HOGENOM" id="CLU_023205_0_0_1"/>
<dbReference type="InterPro" id="IPR023210">
    <property type="entry name" value="NADP_OxRdtase_dom"/>
</dbReference>
<evidence type="ECO:0000256" key="3">
    <source>
        <dbReference type="PIRSR" id="PIRSR000097-2"/>
    </source>
</evidence>
<keyword evidence="1" id="KW-0560">Oxidoreductase</keyword>
<dbReference type="Pfam" id="PF00248">
    <property type="entry name" value="Aldo_ket_red"/>
    <property type="match status" value="1"/>
</dbReference>
<dbReference type="EMBL" id="KL198076">
    <property type="protein sequence ID" value="KDQ09658.1"/>
    <property type="molecule type" value="Genomic_DNA"/>
</dbReference>
<dbReference type="PROSITE" id="PS00798">
    <property type="entry name" value="ALDOKETO_REDUCTASE_1"/>
    <property type="match status" value="1"/>
</dbReference>
<dbReference type="OrthoDB" id="416253at2759"/>
<evidence type="ECO:0000256" key="2">
    <source>
        <dbReference type="PIRSR" id="PIRSR000097-1"/>
    </source>
</evidence>
<evidence type="ECO:0000259" key="5">
    <source>
        <dbReference type="Pfam" id="PF00248"/>
    </source>
</evidence>
<accession>A0A067M1L8</accession>
<dbReference type="SUPFAM" id="SSF51430">
    <property type="entry name" value="NAD(P)-linked oxidoreductase"/>
    <property type="match status" value="1"/>
</dbReference>
<feature type="binding site" evidence="3">
    <location>
        <position position="107"/>
    </location>
    <ligand>
        <name>substrate</name>
    </ligand>
</feature>
<dbReference type="InterPro" id="IPR018170">
    <property type="entry name" value="Aldo/ket_reductase_CS"/>
</dbReference>
<dbReference type="PANTHER" id="PTHR11732">
    <property type="entry name" value="ALDO/KETO REDUCTASE"/>
    <property type="match status" value="1"/>
</dbReference>
<dbReference type="GO" id="GO:0016616">
    <property type="term" value="F:oxidoreductase activity, acting on the CH-OH group of donors, NAD or NADP as acceptor"/>
    <property type="evidence" value="ECO:0007669"/>
    <property type="project" value="UniProtKB-ARBA"/>
</dbReference>
<dbReference type="InParanoid" id="A0A067M1L8"/>
<proteinExistence type="predicted"/>
<sequence length="313" mass="34741">MAVRSVKLNTGKEIPLIGLGTWQSKPGEVTEAVRYAIKEAGYRHIDGAYAYGNEAEVGEGIRQSGVPRKEIFITSKIWSTFHRRVEDCLDITLERLGTDYVDLLLVHWPVALKEGGNHPLFPTRPDGSRDIDEEWKLIDTWKQMEEVYHKGKAKAIGVSNFSQLKLEEILPHATVKPATNQIELHPYLPQHKLIAYLKSQGIVPQAYSPLGSTNSPLLKDEVVAEIAKKHGTEPGAVLIGWHVAKDVVALPKSVTAARIAKNIQPAPLDEEDVKKLDGLAEGGKHQRLISPPWGVVLGFDDWYKADVQQPPKP</sequence>
<feature type="domain" description="NADP-dependent oxidoreductase" evidence="5">
    <location>
        <begin position="17"/>
        <end position="280"/>
    </location>
</feature>
<dbReference type="STRING" id="930990.A0A067M1L8"/>
<organism evidence="6 7">
    <name type="scientific">Botryobasidium botryosum (strain FD-172 SS1)</name>
    <dbReference type="NCBI Taxonomy" id="930990"/>
    <lineage>
        <taxon>Eukaryota</taxon>
        <taxon>Fungi</taxon>
        <taxon>Dikarya</taxon>
        <taxon>Basidiomycota</taxon>
        <taxon>Agaricomycotina</taxon>
        <taxon>Agaricomycetes</taxon>
        <taxon>Cantharellales</taxon>
        <taxon>Botryobasidiaceae</taxon>
        <taxon>Botryobasidium</taxon>
    </lineage>
</organism>
<gene>
    <name evidence="6" type="ORF">BOTBODRAFT_36891</name>
</gene>
<dbReference type="InterPro" id="IPR020471">
    <property type="entry name" value="AKR"/>
</dbReference>
<dbReference type="FunFam" id="3.20.20.100:FF:000002">
    <property type="entry name" value="2,5-diketo-D-gluconic acid reductase A"/>
    <property type="match status" value="1"/>
</dbReference>
<feature type="active site" description="Proton donor" evidence="2">
    <location>
        <position position="51"/>
    </location>
</feature>
<evidence type="ECO:0000256" key="1">
    <source>
        <dbReference type="ARBA" id="ARBA00023002"/>
    </source>
</evidence>
<evidence type="ECO:0000256" key="4">
    <source>
        <dbReference type="PIRSR" id="PIRSR000097-3"/>
    </source>
</evidence>
<keyword evidence="7" id="KW-1185">Reference proteome</keyword>
<dbReference type="Gene3D" id="3.20.20.100">
    <property type="entry name" value="NADP-dependent oxidoreductase domain"/>
    <property type="match status" value="1"/>
</dbReference>
<dbReference type="PROSITE" id="PS00062">
    <property type="entry name" value="ALDOKETO_REDUCTASE_2"/>
    <property type="match status" value="1"/>
</dbReference>
<feature type="site" description="Lowers pKa of active site Tyr" evidence="4">
    <location>
        <position position="76"/>
    </location>
</feature>
<protein>
    <recommendedName>
        <fullName evidence="5">NADP-dependent oxidoreductase domain-containing protein</fullName>
    </recommendedName>
</protein>
<dbReference type="PRINTS" id="PR00069">
    <property type="entry name" value="ALDKETRDTASE"/>
</dbReference>